<keyword evidence="2" id="KW-1185">Reference proteome</keyword>
<dbReference type="Proteomes" id="UP000295418">
    <property type="component" value="Unassembled WGS sequence"/>
</dbReference>
<evidence type="ECO:0000313" key="1">
    <source>
        <dbReference type="EMBL" id="TCZ79255.1"/>
    </source>
</evidence>
<dbReference type="Gene3D" id="1.10.150.240">
    <property type="entry name" value="Putative phosphatase, domain 2"/>
    <property type="match status" value="1"/>
</dbReference>
<organism evidence="1 2">
    <name type="scientific">Paenibacillus albiflavus</name>
    <dbReference type="NCBI Taxonomy" id="2545760"/>
    <lineage>
        <taxon>Bacteria</taxon>
        <taxon>Bacillati</taxon>
        <taxon>Bacillota</taxon>
        <taxon>Bacilli</taxon>
        <taxon>Bacillales</taxon>
        <taxon>Paenibacillaceae</taxon>
        <taxon>Paenibacillus</taxon>
    </lineage>
</organism>
<evidence type="ECO:0000313" key="2">
    <source>
        <dbReference type="Proteomes" id="UP000295418"/>
    </source>
</evidence>
<dbReference type="InterPro" id="IPR008930">
    <property type="entry name" value="Terpenoid_cyclase/PrenylTrfase"/>
</dbReference>
<proteinExistence type="predicted"/>
<dbReference type="Gene3D" id="3.40.50.1000">
    <property type="entry name" value="HAD superfamily/HAD-like"/>
    <property type="match status" value="1"/>
</dbReference>
<dbReference type="InterPro" id="IPR023214">
    <property type="entry name" value="HAD_sf"/>
</dbReference>
<dbReference type="PANTHER" id="PTHR43611:SF3">
    <property type="entry name" value="FLAVIN MONONUCLEOTIDE HYDROLASE 1, CHLOROPLATIC"/>
    <property type="match status" value="1"/>
</dbReference>
<dbReference type="PANTHER" id="PTHR43611">
    <property type="entry name" value="ALPHA-D-GLUCOSE 1-PHOSPHATE PHOSPHATASE"/>
    <property type="match status" value="1"/>
</dbReference>
<dbReference type="OrthoDB" id="2856744at2"/>
<dbReference type="AlphaFoldDB" id="A0A4R4ELM5"/>
<dbReference type="Gene3D" id="1.50.10.20">
    <property type="match status" value="1"/>
</dbReference>
<gene>
    <name evidence="1" type="ORF">E0485_05130</name>
</gene>
<comment type="caution">
    <text evidence="1">The sequence shown here is derived from an EMBL/GenBank/DDBJ whole genome shotgun (WGS) entry which is preliminary data.</text>
</comment>
<dbReference type="InterPro" id="IPR036412">
    <property type="entry name" value="HAD-like_sf"/>
</dbReference>
<accession>A0A4R4ELM5</accession>
<reference evidence="1 2" key="1">
    <citation type="submission" date="2019-03" db="EMBL/GenBank/DDBJ databases">
        <authorList>
            <person name="Kim M.K.M."/>
        </authorList>
    </citation>
    <scope>NUCLEOTIDE SEQUENCE [LARGE SCALE GENOMIC DNA]</scope>
    <source>
        <strain evidence="1 2">18JY21-1</strain>
    </source>
</reference>
<sequence length="471" mass="53504">MTTINKAINYIQANGNPTELARLQVITDSLIPTNDEIVQLLNHKQNDDGGWVPFWGKDISSLDATCYKLAQLEQLGLQKHPLIDSAIAFILRKQNESGFFEEDLRIAEICPPWVKPGELEARLYLTANCALWIQHYAPDSDALASAASYLIANRNEAGYLNSYPHTNWMAAGLLYTLGYKDEAEQLMQYIDSIIDELSSDNLAWLANTFILCQMDENYRLQQIISRLKLQQQEDGSWSSDDGEWQRTHTTLEALRAIKFMEADLGTSQMIQSRPQLVLDAGGVIITNLKSAFWSELADSSGVMMEQVVASFMKDIKKPLWTGQIGQDAFWQWLKEQCPNVDIETAQSLFFQHMRTLPTVGYLSEWSQYADLHLLSNHCEEWLLPVLQPYLSFFKSITVSSKVGYCKPNLAIYEYVHSQLDSQCSILFVDDQEKNFMPAQQLGWDTLLADADGQWIDAVTTKIKSIVEVQEL</sequence>
<protein>
    <submittedName>
        <fullName evidence="1">Uncharacterized protein</fullName>
    </submittedName>
</protein>
<dbReference type="RefSeq" id="WP_132416912.1">
    <property type="nucleotide sequence ID" value="NZ_SKFG01000003.1"/>
</dbReference>
<name>A0A4R4ELM5_9BACL</name>
<dbReference type="CDD" id="cd00688">
    <property type="entry name" value="ISOPREN_C2_like"/>
    <property type="match status" value="1"/>
</dbReference>
<dbReference type="EMBL" id="SKFG01000003">
    <property type="protein sequence ID" value="TCZ79255.1"/>
    <property type="molecule type" value="Genomic_DNA"/>
</dbReference>
<dbReference type="SUPFAM" id="SSF48239">
    <property type="entry name" value="Terpenoid cyclases/Protein prenyltransferases"/>
    <property type="match status" value="1"/>
</dbReference>
<dbReference type="SUPFAM" id="SSF56784">
    <property type="entry name" value="HAD-like"/>
    <property type="match status" value="1"/>
</dbReference>
<dbReference type="InterPro" id="IPR023198">
    <property type="entry name" value="PGP-like_dom2"/>
</dbReference>